<dbReference type="InterPro" id="IPR042240">
    <property type="entry name" value="CHASE_sf"/>
</dbReference>
<feature type="transmembrane region" description="Helical" evidence="8">
    <location>
        <begin position="308"/>
        <end position="329"/>
    </location>
</feature>
<evidence type="ECO:0000256" key="3">
    <source>
        <dbReference type="ARBA" id="ARBA00012528"/>
    </source>
</evidence>
<keyword evidence="5 8" id="KW-1133">Transmembrane helix</keyword>
<keyword evidence="6 8" id="KW-0472">Membrane</keyword>
<dbReference type="InterPro" id="IPR043128">
    <property type="entry name" value="Rev_trsase/Diguanyl_cyclase"/>
</dbReference>
<evidence type="ECO:0000256" key="4">
    <source>
        <dbReference type="ARBA" id="ARBA00022692"/>
    </source>
</evidence>
<feature type="domain" description="GGDEF" evidence="10">
    <location>
        <begin position="379"/>
        <end position="509"/>
    </location>
</feature>
<dbReference type="InterPro" id="IPR029787">
    <property type="entry name" value="Nucleotide_cyclase"/>
</dbReference>
<evidence type="ECO:0000256" key="6">
    <source>
        <dbReference type="ARBA" id="ARBA00023136"/>
    </source>
</evidence>
<dbReference type="STRING" id="379097.SE23_15790"/>
<reference evidence="11 12" key="1">
    <citation type="submission" date="2014-10" db="EMBL/GenBank/DDBJ databases">
        <title>Genome sequencing of Vibrio sinaloensis T08.</title>
        <authorList>
            <person name="Chan K.-G."/>
            <person name="Mohamad N.I."/>
        </authorList>
    </citation>
    <scope>NUCLEOTIDE SEQUENCE [LARGE SCALE GENOMIC DNA]</scope>
    <source>
        <strain evidence="11 12">T08</strain>
    </source>
</reference>
<name>A0A0A5HSE5_PHOS4</name>
<feature type="transmembrane region" description="Helical" evidence="8">
    <location>
        <begin position="9"/>
        <end position="31"/>
    </location>
</feature>
<dbReference type="SMART" id="SM00267">
    <property type="entry name" value="GGDEF"/>
    <property type="match status" value="1"/>
</dbReference>
<evidence type="ECO:0000256" key="8">
    <source>
        <dbReference type="SAM" id="Phobius"/>
    </source>
</evidence>
<dbReference type="NCBIfam" id="TIGR00254">
    <property type="entry name" value="GGDEF"/>
    <property type="match status" value="1"/>
</dbReference>
<evidence type="ECO:0000259" key="10">
    <source>
        <dbReference type="PROSITE" id="PS50887"/>
    </source>
</evidence>
<dbReference type="GO" id="GO:1902201">
    <property type="term" value="P:negative regulation of bacterial-type flagellum-dependent cell motility"/>
    <property type="evidence" value="ECO:0007669"/>
    <property type="project" value="TreeGrafter"/>
</dbReference>
<dbReference type="GO" id="GO:0005886">
    <property type="term" value="C:plasma membrane"/>
    <property type="evidence" value="ECO:0007669"/>
    <property type="project" value="TreeGrafter"/>
</dbReference>
<dbReference type="PANTHER" id="PTHR45138">
    <property type="entry name" value="REGULATORY COMPONENTS OF SENSORY TRANSDUCTION SYSTEM"/>
    <property type="match status" value="1"/>
</dbReference>
<keyword evidence="4 8" id="KW-0812">Transmembrane</keyword>
<dbReference type="InterPro" id="IPR006189">
    <property type="entry name" value="CHASE_dom"/>
</dbReference>
<comment type="cofactor">
    <cofactor evidence="1">
        <name>Mg(2+)</name>
        <dbReference type="ChEBI" id="CHEBI:18420"/>
    </cofactor>
</comment>
<evidence type="ECO:0000256" key="7">
    <source>
        <dbReference type="ARBA" id="ARBA00034247"/>
    </source>
</evidence>
<dbReference type="OrthoDB" id="6572677at2"/>
<dbReference type="EC" id="2.7.7.65" evidence="3"/>
<evidence type="ECO:0000256" key="2">
    <source>
        <dbReference type="ARBA" id="ARBA00004370"/>
    </source>
</evidence>
<evidence type="ECO:0000313" key="11">
    <source>
        <dbReference type="EMBL" id="KGY08482.1"/>
    </source>
</evidence>
<protein>
    <recommendedName>
        <fullName evidence="3">diguanylate cyclase</fullName>
        <ecNumber evidence="3">2.7.7.65</ecNumber>
    </recommendedName>
</protein>
<dbReference type="PROSITE" id="PS50839">
    <property type="entry name" value="CHASE"/>
    <property type="match status" value="1"/>
</dbReference>
<dbReference type="AlphaFoldDB" id="A0A0A5HSE5"/>
<comment type="catalytic activity">
    <reaction evidence="7">
        <text>2 GTP = 3',3'-c-di-GMP + 2 diphosphate</text>
        <dbReference type="Rhea" id="RHEA:24898"/>
        <dbReference type="ChEBI" id="CHEBI:33019"/>
        <dbReference type="ChEBI" id="CHEBI:37565"/>
        <dbReference type="ChEBI" id="CHEBI:58805"/>
        <dbReference type="EC" id="2.7.7.65"/>
    </reaction>
</comment>
<dbReference type="Pfam" id="PF00990">
    <property type="entry name" value="GGDEF"/>
    <property type="match status" value="1"/>
</dbReference>
<gene>
    <name evidence="11" type="ORF">NM06_11590</name>
</gene>
<dbReference type="SUPFAM" id="SSF55073">
    <property type="entry name" value="Nucleotide cyclase"/>
    <property type="match status" value="1"/>
</dbReference>
<organism evidence="11 12">
    <name type="scientific">Photobacterium sp. (strain ATCC 43367)</name>
    <dbReference type="NCBI Taxonomy" id="379097"/>
    <lineage>
        <taxon>Bacteria</taxon>
        <taxon>Pseudomonadati</taxon>
        <taxon>Pseudomonadota</taxon>
        <taxon>Gammaproteobacteria</taxon>
        <taxon>Vibrionales</taxon>
        <taxon>Vibrionaceae</taxon>
        <taxon>Vibrio</taxon>
        <taxon>Vibrio oreintalis group</taxon>
    </lineage>
</organism>
<dbReference type="SMART" id="SM01079">
    <property type="entry name" value="CHASE"/>
    <property type="match status" value="1"/>
</dbReference>
<proteinExistence type="predicted"/>
<dbReference type="Pfam" id="PF03924">
    <property type="entry name" value="CHASE"/>
    <property type="match status" value="1"/>
</dbReference>
<dbReference type="FunFam" id="3.30.70.270:FF:000001">
    <property type="entry name" value="Diguanylate cyclase domain protein"/>
    <property type="match status" value="1"/>
</dbReference>
<dbReference type="CDD" id="cd01949">
    <property type="entry name" value="GGDEF"/>
    <property type="match status" value="1"/>
</dbReference>
<comment type="subcellular location">
    <subcellularLocation>
        <location evidence="2">Membrane</location>
    </subcellularLocation>
</comment>
<dbReference type="GO" id="GO:0052621">
    <property type="term" value="F:diguanylate cyclase activity"/>
    <property type="evidence" value="ECO:0007669"/>
    <property type="project" value="UniProtKB-EC"/>
</dbReference>
<comment type="caution">
    <text evidence="11">The sequence shown here is derived from an EMBL/GenBank/DDBJ whole genome shotgun (WGS) entry which is preliminary data.</text>
</comment>
<dbReference type="InterPro" id="IPR050469">
    <property type="entry name" value="Diguanylate_Cyclase"/>
</dbReference>
<dbReference type="EMBL" id="JRWP01000020">
    <property type="protein sequence ID" value="KGY08482.1"/>
    <property type="molecule type" value="Genomic_DNA"/>
</dbReference>
<dbReference type="RefSeq" id="WP_038191092.1">
    <property type="nucleotide sequence ID" value="NZ_JRWP01000020.1"/>
</dbReference>
<accession>A0A0A5HSE5</accession>
<dbReference type="GO" id="GO:0043709">
    <property type="term" value="P:cell adhesion involved in single-species biofilm formation"/>
    <property type="evidence" value="ECO:0007669"/>
    <property type="project" value="TreeGrafter"/>
</dbReference>
<dbReference type="PANTHER" id="PTHR45138:SF9">
    <property type="entry name" value="DIGUANYLATE CYCLASE DGCM-RELATED"/>
    <property type="match status" value="1"/>
</dbReference>
<dbReference type="Gene3D" id="3.30.450.350">
    <property type="entry name" value="CHASE domain"/>
    <property type="match status" value="1"/>
</dbReference>
<dbReference type="PROSITE" id="PS50887">
    <property type="entry name" value="GGDEF"/>
    <property type="match status" value="1"/>
</dbReference>
<evidence type="ECO:0000256" key="1">
    <source>
        <dbReference type="ARBA" id="ARBA00001946"/>
    </source>
</evidence>
<evidence type="ECO:0000313" key="12">
    <source>
        <dbReference type="Proteomes" id="UP000030451"/>
    </source>
</evidence>
<dbReference type="Proteomes" id="UP000030451">
    <property type="component" value="Unassembled WGS sequence"/>
</dbReference>
<dbReference type="Gene3D" id="3.30.70.270">
    <property type="match status" value="1"/>
</dbReference>
<dbReference type="InterPro" id="IPR000160">
    <property type="entry name" value="GGDEF_dom"/>
</dbReference>
<dbReference type="GO" id="GO:0007165">
    <property type="term" value="P:signal transduction"/>
    <property type="evidence" value="ECO:0007669"/>
    <property type="project" value="UniProtKB-ARBA"/>
</dbReference>
<evidence type="ECO:0000259" key="9">
    <source>
        <dbReference type="PROSITE" id="PS50839"/>
    </source>
</evidence>
<sequence length="509" mass="57044">MLLGTQKKILYPLIAFLATTLITSLVVYYSYKSQLKYSSALFNNLAQQQTENLSQVLTSDLHFIGAGANFFHATKPENWGQFHLFAEELVSSSDTLIGLQWMQRVEKQTLPEYLDKARQSYPDFELYTVPKDGPKTSGYIMPNDEDIYVATDIYPLSEANLKLLGFYSSRLRFQLILDGIRATGEPNVSDKVRLLQDGLDRTLEKTGLLVYHPVFDGNSSERLIGVVVGVIRTTRYFEGLIERTASGQQMLVKVTDLGFDAEDDPILYVSEGWESEAGLQVSKKIALPNREWMIDFKLASRVTNNDRIVLRSIGFGGLVIACLLGYIVFLQVREKEHLSILLDERTEELQFLVNHDSLTGLLNRRAFSEKLDELTKGDACFALAAFDIDKFKTLNDSFGHVAGDEMLIHVANTVAESLPEADLLYRMGGDEFCILSKNTDPAALSEQLNAIGQRVASSYHQYDVHQIQCSLSIGAAVRTTESAEDILKKADTQLYRSKKAGRNRVTVAE</sequence>
<evidence type="ECO:0000256" key="5">
    <source>
        <dbReference type="ARBA" id="ARBA00022989"/>
    </source>
</evidence>
<feature type="domain" description="CHASE" evidence="9">
    <location>
        <begin position="73"/>
        <end position="295"/>
    </location>
</feature>